<dbReference type="InterPro" id="IPR008915">
    <property type="entry name" value="Peptidase_M50"/>
</dbReference>
<name>A0A2V4PG20_9ACTN</name>
<evidence type="ECO:0000256" key="10">
    <source>
        <dbReference type="ARBA" id="ARBA00022989"/>
    </source>
</evidence>
<evidence type="ECO:0000256" key="12">
    <source>
        <dbReference type="ARBA" id="ARBA00023122"/>
    </source>
</evidence>
<keyword evidence="11 14" id="KW-0482">Metalloprotease</keyword>
<evidence type="ECO:0000256" key="9">
    <source>
        <dbReference type="ARBA" id="ARBA00022833"/>
    </source>
</evidence>
<keyword evidence="12 17" id="KW-0129">CBS domain</keyword>
<dbReference type="Proteomes" id="UP000248039">
    <property type="component" value="Unassembled WGS sequence"/>
</dbReference>
<feature type="transmembrane region" description="Helical" evidence="14">
    <location>
        <begin position="103"/>
        <end position="124"/>
    </location>
</feature>
<evidence type="ECO:0000256" key="17">
    <source>
        <dbReference type="PROSITE-ProRule" id="PRU00703"/>
    </source>
</evidence>
<feature type="domain" description="CBS" evidence="18">
    <location>
        <begin position="250"/>
        <end position="308"/>
    </location>
</feature>
<feature type="binding site" evidence="16">
    <location>
        <position position="71"/>
    </location>
    <ligand>
        <name>Zn(2+)</name>
        <dbReference type="ChEBI" id="CHEBI:29105"/>
        <note>catalytic</note>
    </ligand>
</feature>
<evidence type="ECO:0000256" key="6">
    <source>
        <dbReference type="ARBA" id="ARBA00022723"/>
    </source>
</evidence>
<evidence type="ECO:0000259" key="18">
    <source>
        <dbReference type="PROSITE" id="PS51371"/>
    </source>
</evidence>
<reference evidence="19 20" key="1">
    <citation type="submission" date="2018-03" db="EMBL/GenBank/DDBJ databases">
        <title>Bioinformatic expansion and discovery of thiopeptide antibiotics.</title>
        <authorList>
            <person name="Schwalen C.J."/>
            <person name="Hudson G.A."/>
            <person name="Mitchell D.A."/>
        </authorList>
    </citation>
    <scope>NUCLEOTIDE SEQUENCE [LARGE SCALE GENOMIC DNA]</scope>
    <source>
        <strain evidence="19 20">ATCC 21389</strain>
    </source>
</reference>
<dbReference type="PANTHER" id="PTHR39188:SF3">
    <property type="entry name" value="STAGE IV SPORULATION PROTEIN FB"/>
    <property type="match status" value="1"/>
</dbReference>
<keyword evidence="13 14" id="KW-0472">Membrane</keyword>
<keyword evidence="3 14" id="KW-1003">Cell membrane</keyword>
<evidence type="ECO:0000256" key="14">
    <source>
        <dbReference type="PIRNR" id="PIRNR006404"/>
    </source>
</evidence>
<keyword evidence="10 14" id="KW-1133">Transmembrane helix</keyword>
<comment type="similarity">
    <text evidence="2 14">Belongs to the peptidase M50B family.</text>
</comment>
<keyword evidence="6 14" id="KW-0479">Metal-binding</keyword>
<dbReference type="SUPFAM" id="SSF54631">
    <property type="entry name" value="CBS-domain pair"/>
    <property type="match status" value="1"/>
</dbReference>
<dbReference type="InterPro" id="IPR000644">
    <property type="entry name" value="CBS_dom"/>
</dbReference>
<dbReference type="OrthoDB" id="9781963at2"/>
<keyword evidence="8 14" id="KW-0378">Hydrolase</keyword>
<evidence type="ECO:0000256" key="2">
    <source>
        <dbReference type="ARBA" id="ARBA00007931"/>
    </source>
</evidence>
<feature type="transmembrane region" description="Helical" evidence="14">
    <location>
        <begin position="47"/>
        <end position="67"/>
    </location>
</feature>
<evidence type="ECO:0000313" key="20">
    <source>
        <dbReference type="Proteomes" id="UP000248039"/>
    </source>
</evidence>
<keyword evidence="9 14" id="KW-0862">Zinc</keyword>
<protein>
    <recommendedName>
        <fullName evidence="14">Zinc metalloprotease</fullName>
    </recommendedName>
</protein>
<dbReference type="EMBL" id="PYBW01000030">
    <property type="protein sequence ID" value="PYC82642.1"/>
    <property type="molecule type" value="Genomic_DNA"/>
</dbReference>
<dbReference type="Gene3D" id="3.10.580.10">
    <property type="entry name" value="CBS-domain"/>
    <property type="match status" value="1"/>
</dbReference>
<feature type="transmembrane region" description="Helical" evidence="14">
    <location>
        <begin position="136"/>
        <end position="159"/>
    </location>
</feature>
<dbReference type="PIRSF" id="PIRSF006404">
    <property type="entry name" value="UCP006404_Pept_M50_CBS"/>
    <property type="match status" value="1"/>
</dbReference>
<evidence type="ECO:0000256" key="4">
    <source>
        <dbReference type="ARBA" id="ARBA00022670"/>
    </source>
</evidence>
<dbReference type="PROSITE" id="PS51371">
    <property type="entry name" value="CBS"/>
    <property type="match status" value="1"/>
</dbReference>
<evidence type="ECO:0000256" key="1">
    <source>
        <dbReference type="ARBA" id="ARBA00004651"/>
    </source>
</evidence>
<evidence type="ECO:0000256" key="8">
    <source>
        <dbReference type="ARBA" id="ARBA00022801"/>
    </source>
</evidence>
<comment type="cofactor">
    <cofactor evidence="14 16">
        <name>Zn(2+)</name>
        <dbReference type="ChEBI" id="CHEBI:29105"/>
    </cofactor>
    <text evidence="14 16">Binds 1 zinc ion per subunit.</text>
</comment>
<dbReference type="AlphaFoldDB" id="A0A2V4PG20"/>
<keyword evidence="20" id="KW-1185">Reference proteome</keyword>
<sequence length="381" mass="39855">MNGSVPLGRIFGVPLRIHWSAPLLILLLSSSLSSSTLPAWAPGHSSTVYSAAGLIGALLLVASLLAHEAAHAVTARRAGIKVEDVTVWGLGGVTRMGRAKTPLVHLAVSAIGPLTSLALGGLALAGGFATQHVLHWAVPSAVLLWTGWANLLLGAFNLLPAAPLDGGRILQAALWWRRGDREQAQRIAGRTGQVVGALVAVAGWFELTHGASSGLWLVLVGVFVSLSALAEVRRATLETALRGVLVAQVMSSPVVTGADWLTVDHLLDEFATKGHHSAIPVLDFNGHPSGIVELRRLSAVPPARRADLRARDVAAPLTRCVLASPEDTLVDVLERPGVTVPLRILVLDGAQLVGIVTGHDIARIARQRLPGPHAARARAIG</sequence>
<comment type="subcellular location">
    <subcellularLocation>
        <location evidence="1 14">Cell membrane</location>
        <topology evidence="1 14">Multi-pass membrane protein</topology>
    </subcellularLocation>
</comment>
<organism evidence="19 20">
    <name type="scientific">Streptomyces tateyamensis</name>
    <dbReference type="NCBI Taxonomy" id="565073"/>
    <lineage>
        <taxon>Bacteria</taxon>
        <taxon>Bacillati</taxon>
        <taxon>Actinomycetota</taxon>
        <taxon>Actinomycetes</taxon>
        <taxon>Kitasatosporales</taxon>
        <taxon>Streptomycetaceae</taxon>
        <taxon>Streptomyces</taxon>
    </lineage>
</organism>
<evidence type="ECO:0000256" key="15">
    <source>
        <dbReference type="PIRSR" id="PIRSR006404-1"/>
    </source>
</evidence>
<gene>
    <name evidence="19" type="ORF">C7C46_09795</name>
</gene>
<dbReference type="InterPro" id="IPR046342">
    <property type="entry name" value="CBS_dom_sf"/>
</dbReference>
<dbReference type="Pfam" id="PF00571">
    <property type="entry name" value="CBS"/>
    <property type="match status" value="1"/>
</dbReference>
<keyword evidence="7" id="KW-0677">Repeat</keyword>
<feature type="binding site" evidence="16">
    <location>
        <position position="165"/>
    </location>
    <ligand>
        <name>Zn(2+)</name>
        <dbReference type="ChEBI" id="CHEBI:29105"/>
        <note>catalytic</note>
    </ligand>
</feature>
<dbReference type="InterPro" id="IPR016483">
    <property type="entry name" value="UCP006404_Pept_M50_CBS"/>
</dbReference>
<accession>A0A2V4PG20</accession>
<dbReference type="PANTHER" id="PTHR39188">
    <property type="entry name" value="MEMBRANE-ASSOCIATED ZINC METALLOPROTEASE M50B"/>
    <property type="match status" value="1"/>
</dbReference>
<evidence type="ECO:0000256" key="7">
    <source>
        <dbReference type="ARBA" id="ARBA00022737"/>
    </source>
</evidence>
<evidence type="ECO:0000256" key="3">
    <source>
        <dbReference type="ARBA" id="ARBA00022475"/>
    </source>
</evidence>
<evidence type="ECO:0000256" key="13">
    <source>
        <dbReference type="ARBA" id="ARBA00023136"/>
    </source>
</evidence>
<feature type="binding site" evidence="16">
    <location>
        <position position="67"/>
    </location>
    <ligand>
        <name>Zn(2+)</name>
        <dbReference type="ChEBI" id="CHEBI:29105"/>
        <note>catalytic</note>
    </ligand>
</feature>
<dbReference type="Pfam" id="PF02163">
    <property type="entry name" value="Peptidase_M50"/>
    <property type="match status" value="2"/>
</dbReference>
<comment type="caution">
    <text evidence="19">The sequence shown here is derived from an EMBL/GenBank/DDBJ whole genome shotgun (WGS) entry which is preliminary data.</text>
</comment>
<dbReference type="GO" id="GO:0008237">
    <property type="term" value="F:metallopeptidase activity"/>
    <property type="evidence" value="ECO:0007669"/>
    <property type="project" value="UniProtKB-UniRule"/>
</dbReference>
<keyword evidence="4 14" id="KW-0645">Protease</keyword>
<evidence type="ECO:0000256" key="5">
    <source>
        <dbReference type="ARBA" id="ARBA00022692"/>
    </source>
</evidence>
<feature type="transmembrane region" description="Helical" evidence="14">
    <location>
        <begin position="187"/>
        <end position="207"/>
    </location>
</feature>
<dbReference type="GO" id="GO:0005886">
    <property type="term" value="C:plasma membrane"/>
    <property type="evidence" value="ECO:0007669"/>
    <property type="project" value="UniProtKB-SubCell"/>
</dbReference>
<evidence type="ECO:0000256" key="16">
    <source>
        <dbReference type="PIRSR" id="PIRSR006404-2"/>
    </source>
</evidence>
<proteinExistence type="inferred from homology"/>
<feature type="transmembrane region" description="Helical" evidence="14">
    <location>
        <begin position="213"/>
        <end position="232"/>
    </location>
</feature>
<keyword evidence="5 14" id="KW-0812">Transmembrane</keyword>
<feature type="active site" evidence="15">
    <location>
        <position position="68"/>
    </location>
</feature>
<dbReference type="SMART" id="SM00116">
    <property type="entry name" value="CBS"/>
    <property type="match status" value="2"/>
</dbReference>
<dbReference type="GO" id="GO:0046872">
    <property type="term" value="F:metal ion binding"/>
    <property type="evidence" value="ECO:0007669"/>
    <property type="project" value="UniProtKB-UniRule"/>
</dbReference>
<evidence type="ECO:0000313" key="19">
    <source>
        <dbReference type="EMBL" id="PYC82642.1"/>
    </source>
</evidence>
<evidence type="ECO:0000256" key="11">
    <source>
        <dbReference type="ARBA" id="ARBA00023049"/>
    </source>
</evidence>
<dbReference type="GO" id="GO:0006508">
    <property type="term" value="P:proteolysis"/>
    <property type="evidence" value="ECO:0007669"/>
    <property type="project" value="UniProtKB-KW"/>
</dbReference>